<keyword evidence="2" id="KW-0812">Transmembrane</keyword>
<name>A0A8J4FPD1_9CHLO</name>
<organism evidence="3 4">
    <name type="scientific">Volvox reticuliferus</name>
    <dbReference type="NCBI Taxonomy" id="1737510"/>
    <lineage>
        <taxon>Eukaryota</taxon>
        <taxon>Viridiplantae</taxon>
        <taxon>Chlorophyta</taxon>
        <taxon>core chlorophytes</taxon>
        <taxon>Chlorophyceae</taxon>
        <taxon>CS clade</taxon>
        <taxon>Chlamydomonadales</taxon>
        <taxon>Volvocaceae</taxon>
        <taxon>Volvox</taxon>
    </lineage>
</organism>
<protein>
    <submittedName>
        <fullName evidence="3">Uncharacterized protein</fullName>
    </submittedName>
</protein>
<dbReference type="OrthoDB" id="10259368at2759"/>
<reference evidence="3" key="1">
    <citation type="journal article" date="2021" name="Proc. Natl. Acad. Sci. U.S.A.">
        <title>Three genomes in the algal genus Volvox reveal the fate of a haploid sex-determining region after a transition to homothallism.</title>
        <authorList>
            <person name="Yamamoto K."/>
            <person name="Hamaji T."/>
            <person name="Kawai-Toyooka H."/>
            <person name="Matsuzaki R."/>
            <person name="Takahashi F."/>
            <person name="Nishimura Y."/>
            <person name="Kawachi M."/>
            <person name="Noguchi H."/>
            <person name="Minakuchi Y."/>
            <person name="Umen J.G."/>
            <person name="Toyoda A."/>
            <person name="Nozaki H."/>
        </authorList>
    </citation>
    <scope>NUCLEOTIDE SEQUENCE</scope>
    <source>
        <strain evidence="3">NIES-3786</strain>
    </source>
</reference>
<keyword evidence="4" id="KW-1185">Reference proteome</keyword>
<proteinExistence type="predicted"/>
<comment type="caution">
    <text evidence="3">The sequence shown here is derived from an EMBL/GenBank/DDBJ whole genome shotgun (WGS) entry which is preliminary data.</text>
</comment>
<dbReference type="EMBL" id="BNCP01000019">
    <property type="protein sequence ID" value="GIL80466.1"/>
    <property type="molecule type" value="Genomic_DNA"/>
</dbReference>
<evidence type="ECO:0000313" key="3">
    <source>
        <dbReference type="EMBL" id="GIL80466.1"/>
    </source>
</evidence>
<feature type="compositionally biased region" description="Pro residues" evidence="1">
    <location>
        <begin position="67"/>
        <end position="129"/>
    </location>
</feature>
<gene>
    <name evidence="3" type="ORF">Vretifemale_9665</name>
</gene>
<keyword evidence="2" id="KW-0472">Membrane</keyword>
<feature type="transmembrane region" description="Helical" evidence="2">
    <location>
        <begin position="40"/>
        <end position="61"/>
    </location>
</feature>
<feature type="region of interest" description="Disordered" evidence="1">
    <location>
        <begin position="67"/>
        <end position="139"/>
    </location>
</feature>
<feature type="non-terminal residue" evidence="3">
    <location>
        <position position="1"/>
    </location>
</feature>
<accession>A0A8J4FPD1</accession>
<evidence type="ECO:0000256" key="2">
    <source>
        <dbReference type="SAM" id="Phobius"/>
    </source>
</evidence>
<keyword evidence="2" id="KW-1133">Transmembrane helix</keyword>
<dbReference type="AlphaFoldDB" id="A0A8J4FPD1"/>
<sequence>VGYACITPFRGIYGFPRDLDVRFWSVCPKSSWNPARKSQIALYSIFYLFSLTPLPLIAFTASTPPPSPPPLPPLASLPPSLQPRPSSRPEPPPTPPSQQPPSPPSPLPSPPPTILPSPPAPLSSPPLSPSPAHKHGLPIYPHQPAASTYASTSTILTTACIVSTVATLSSPRTLPPTSNSPRRLHHLPLHLHHPRRHHHRCRHNHWTSLHALCQKNAEQGHFLSFAQLNSTWSCCLTKKHLALPWFILHWRIGIILHLP</sequence>
<dbReference type="Proteomes" id="UP000747110">
    <property type="component" value="Unassembled WGS sequence"/>
</dbReference>
<evidence type="ECO:0000256" key="1">
    <source>
        <dbReference type="SAM" id="MobiDB-lite"/>
    </source>
</evidence>
<evidence type="ECO:0000313" key="4">
    <source>
        <dbReference type="Proteomes" id="UP000747110"/>
    </source>
</evidence>
<dbReference type="PRINTS" id="PR01217">
    <property type="entry name" value="PRICHEXTENSN"/>
</dbReference>